<evidence type="ECO:0000259" key="6">
    <source>
        <dbReference type="Pfam" id="PF00483"/>
    </source>
</evidence>
<comment type="catalytic activity">
    <reaction evidence="5">
        <text>alpha-D-glucose 1-phosphate + UTP + H(+) = UDP-alpha-D-glucose + diphosphate</text>
        <dbReference type="Rhea" id="RHEA:19889"/>
        <dbReference type="ChEBI" id="CHEBI:15378"/>
        <dbReference type="ChEBI" id="CHEBI:33019"/>
        <dbReference type="ChEBI" id="CHEBI:46398"/>
        <dbReference type="ChEBI" id="CHEBI:58601"/>
        <dbReference type="ChEBI" id="CHEBI:58885"/>
        <dbReference type="EC" id="2.7.7.9"/>
    </reaction>
</comment>
<dbReference type="SUPFAM" id="SSF53448">
    <property type="entry name" value="Nucleotide-diphospho-sugar transferases"/>
    <property type="match status" value="1"/>
</dbReference>
<dbReference type="Gene3D" id="3.90.550.10">
    <property type="entry name" value="Spore Coat Polysaccharide Biosynthesis Protein SpsA, Chain A"/>
    <property type="match status" value="1"/>
</dbReference>
<keyword evidence="4 7" id="KW-0548">Nucleotidyltransferase</keyword>
<reference evidence="7 8" key="1">
    <citation type="journal article" date="2017" name="ISME J.">
        <title>Potential for microbial H2 and metal transformations associated with novel bacteria and archaea in deep terrestrial subsurface sediments.</title>
        <authorList>
            <person name="Hernsdorf A.W."/>
            <person name="Amano Y."/>
            <person name="Miyakawa K."/>
            <person name="Ise K."/>
            <person name="Suzuki Y."/>
            <person name="Anantharaman K."/>
            <person name="Probst A."/>
            <person name="Burstein D."/>
            <person name="Thomas B.C."/>
            <person name="Banfield J.F."/>
        </authorList>
    </citation>
    <scope>NUCLEOTIDE SEQUENCE [LARGE SCALE GENOMIC DNA]</scope>
    <source>
        <strain evidence="7">HGW-Falkowbacteria-2</strain>
    </source>
</reference>
<dbReference type="EC" id="2.7.7.9" evidence="2"/>
<dbReference type="InterPro" id="IPR005835">
    <property type="entry name" value="NTP_transferase_dom"/>
</dbReference>
<dbReference type="GO" id="GO:0003983">
    <property type="term" value="F:UTP:glucose-1-phosphate uridylyltransferase activity"/>
    <property type="evidence" value="ECO:0007669"/>
    <property type="project" value="UniProtKB-EC"/>
</dbReference>
<dbReference type="EMBL" id="PHAH01000014">
    <property type="protein sequence ID" value="PKM88612.1"/>
    <property type="molecule type" value="Genomic_DNA"/>
</dbReference>
<dbReference type="PANTHER" id="PTHR43197">
    <property type="entry name" value="UTP--GLUCOSE-1-PHOSPHATE URIDYLYLTRANSFERASE"/>
    <property type="match status" value="1"/>
</dbReference>
<gene>
    <name evidence="7" type="ORF">CVU83_01455</name>
</gene>
<dbReference type="InterPro" id="IPR029044">
    <property type="entry name" value="Nucleotide-diphossugar_trans"/>
</dbReference>
<dbReference type="Pfam" id="PF00483">
    <property type="entry name" value="NTP_transferase"/>
    <property type="match status" value="1"/>
</dbReference>
<dbReference type="AlphaFoldDB" id="A0A2N2E1R3"/>
<dbReference type="GO" id="GO:0006011">
    <property type="term" value="P:UDP-alpha-D-glucose metabolic process"/>
    <property type="evidence" value="ECO:0007669"/>
    <property type="project" value="InterPro"/>
</dbReference>
<name>A0A2N2E1R3_9BACT</name>
<comment type="caution">
    <text evidence="7">The sequence shown here is derived from an EMBL/GenBank/DDBJ whole genome shotgun (WGS) entry which is preliminary data.</text>
</comment>
<accession>A0A2N2E1R3</accession>
<sequence>MQKIKKAILPVAGFGTRFLPATKAQPKEMLPVVDKPVIQYLVEEAVAAGIEEIIFVTGRGKRAIEDHFDYSFELSKTLVEKNKLDLIKKVQAIENLAKFSYVRQSIPLGDGHAISCAAHLVRDDEPVLIMFGDTLYDSKVSPAKQVIDVFEKYGDPVVGLSQVAAEDVNKFGVIDGLDLGEGNFEIKKFVEKPAIGEAPSNLAAVGIYAITPEVFQTLRKMEHGKSGEIRLADAFDLMLADGRPLYGKQLEGEWLDTGNKFNLIKANIKLGLKDQEIGDDLKEFLKGMVGQF</sequence>
<proteinExistence type="inferred from homology"/>
<evidence type="ECO:0000256" key="4">
    <source>
        <dbReference type="ARBA" id="ARBA00022695"/>
    </source>
</evidence>
<dbReference type="PANTHER" id="PTHR43197:SF1">
    <property type="entry name" value="UTP--GLUCOSE-1-PHOSPHATE URIDYLYLTRANSFERASE"/>
    <property type="match status" value="1"/>
</dbReference>
<feature type="domain" description="Nucleotidyl transferase" evidence="6">
    <location>
        <begin position="6"/>
        <end position="269"/>
    </location>
</feature>
<organism evidence="7 8">
    <name type="scientific">Candidatus Falkowbacteria bacterium HGW-Falkowbacteria-2</name>
    <dbReference type="NCBI Taxonomy" id="2013769"/>
    <lineage>
        <taxon>Bacteria</taxon>
        <taxon>Candidatus Falkowiibacteriota</taxon>
    </lineage>
</organism>
<evidence type="ECO:0000256" key="2">
    <source>
        <dbReference type="ARBA" id="ARBA00012415"/>
    </source>
</evidence>
<keyword evidence="3 7" id="KW-0808">Transferase</keyword>
<dbReference type="Proteomes" id="UP000233325">
    <property type="component" value="Unassembled WGS sequence"/>
</dbReference>
<evidence type="ECO:0000313" key="7">
    <source>
        <dbReference type="EMBL" id="PKM88612.1"/>
    </source>
</evidence>
<dbReference type="CDD" id="cd02541">
    <property type="entry name" value="UGPase_prokaryotic"/>
    <property type="match status" value="1"/>
</dbReference>
<dbReference type="InterPro" id="IPR005771">
    <property type="entry name" value="GalU_uridylyltTrfase_bac/arc"/>
</dbReference>
<evidence type="ECO:0000256" key="5">
    <source>
        <dbReference type="ARBA" id="ARBA00048128"/>
    </source>
</evidence>
<evidence type="ECO:0000313" key="8">
    <source>
        <dbReference type="Proteomes" id="UP000233325"/>
    </source>
</evidence>
<evidence type="ECO:0000256" key="3">
    <source>
        <dbReference type="ARBA" id="ARBA00022679"/>
    </source>
</evidence>
<comment type="similarity">
    <text evidence="1">Belongs to the UDPGP type 2 family.</text>
</comment>
<protein>
    <recommendedName>
        <fullName evidence="2">UTP--glucose-1-phosphate uridylyltransferase</fullName>
        <ecNumber evidence="2">2.7.7.9</ecNumber>
    </recommendedName>
</protein>
<evidence type="ECO:0000256" key="1">
    <source>
        <dbReference type="ARBA" id="ARBA00006890"/>
    </source>
</evidence>